<evidence type="ECO:0000313" key="6">
    <source>
        <dbReference type="Proteomes" id="UP000315648"/>
    </source>
</evidence>
<dbReference type="Proteomes" id="UP000315648">
    <property type="component" value="Unassembled WGS sequence"/>
</dbReference>
<evidence type="ECO:0000256" key="3">
    <source>
        <dbReference type="ARBA" id="ARBA00022553"/>
    </source>
</evidence>
<dbReference type="AlphaFoldDB" id="A0A556QPM8"/>
<evidence type="ECO:0000256" key="2">
    <source>
        <dbReference type="ARBA" id="ARBA00012438"/>
    </source>
</evidence>
<evidence type="ECO:0000256" key="1">
    <source>
        <dbReference type="ARBA" id="ARBA00000085"/>
    </source>
</evidence>
<comment type="catalytic activity">
    <reaction evidence="1">
        <text>ATP + protein L-histidine = ADP + protein N-phospho-L-histidine.</text>
        <dbReference type="EC" id="2.7.13.3"/>
    </reaction>
</comment>
<dbReference type="PANTHER" id="PTHR43065:SF42">
    <property type="entry name" value="TWO-COMPONENT SENSOR PPRA"/>
    <property type="match status" value="1"/>
</dbReference>
<dbReference type="Gene3D" id="1.10.287.130">
    <property type="match status" value="1"/>
</dbReference>
<dbReference type="PANTHER" id="PTHR43065">
    <property type="entry name" value="SENSOR HISTIDINE KINASE"/>
    <property type="match status" value="1"/>
</dbReference>
<dbReference type="Pfam" id="PF02518">
    <property type="entry name" value="HATPase_c"/>
    <property type="match status" value="1"/>
</dbReference>
<name>A0A556QPM8_9BACT</name>
<dbReference type="PROSITE" id="PS50109">
    <property type="entry name" value="HIS_KIN"/>
    <property type="match status" value="1"/>
</dbReference>
<dbReference type="EMBL" id="VMBG01000001">
    <property type="protein sequence ID" value="TSJ78587.1"/>
    <property type="molecule type" value="Genomic_DNA"/>
</dbReference>
<dbReference type="PRINTS" id="PR00344">
    <property type="entry name" value="BCTRLSENSOR"/>
</dbReference>
<dbReference type="EC" id="2.7.13.3" evidence="2"/>
<dbReference type="GO" id="GO:0000155">
    <property type="term" value="F:phosphorelay sensor kinase activity"/>
    <property type="evidence" value="ECO:0007669"/>
    <property type="project" value="InterPro"/>
</dbReference>
<sequence>MSSTPPFPNESLATLAGGVAHEFNTVLSIVLGYTQLIPDLVANPVRLHEALNLITQAASRGADVVYQLQLFARTQECPRSAQDLHTLIRDSVAHSTRQWPVTIQVRVELCDERVILPLNAAQFILALQHLLQNARVALPADRGTITLRTTVHAEASPPLLCLSVEDNGSGMDTAMRTRGPEPFFTGHPATGMRGLGLSVVHGIVQAHAGRLEIDSAPQCGTRIKIWLPWTCSDPEHASFMPETTEEHTRRQLADARAYTDVNTA</sequence>
<dbReference type="SUPFAM" id="SSF47384">
    <property type="entry name" value="Homodimeric domain of signal transducing histidine kinase"/>
    <property type="match status" value="1"/>
</dbReference>
<keyword evidence="3" id="KW-0597">Phosphoprotein</keyword>
<dbReference type="InterPro" id="IPR003661">
    <property type="entry name" value="HisK_dim/P_dom"/>
</dbReference>
<organism evidence="5 6">
    <name type="scientific">Rariglobus hedericola</name>
    <dbReference type="NCBI Taxonomy" id="2597822"/>
    <lineage>
        <taxon>Bacteria</taxon>
        <taxon>Pseudomonadati</taxon>
        <taxon>Verrucomicrobiota</taxon>
        <taxon>Opitutia</taxon>
        <taxon>Opitutales</taxon>
        <taxon>Opitutaceae</taxon>
        <taxon>Rariglobus</taxon>
    </lineage>
</organism>
<dbReference type="InterPro" id="IPR004358">
    <property type="entry name" value="Sig_transdc_His_kin-like_C"/>
</dbReference>
<accession>A0A556QPM8</accession>
<protein>
    <recommendedName>
        <fullName evidence="2">histidine kinase</fullName>
        <ecNumber evidence="2">2.7.13.3</ecNumber>
    </recommendedName>
</protein>
<evidence type="ECO:0000259" key="4">
    <source>
        <dbReference type="PROSITE" id="PS50109"/>
    </source>
</evidence>
<reference evidence="5 6" key="1">
    <citation type="submission" date="2019-07" db="EMBL/GenBank/DDBJ databases">
        <title>Description of 53C-WASEF.</title>
        <authorList>
            <person name="Pitt A."/>
            <person name="Hahn M.W."/>
        </authorList>
    </citation>
    <scope>NUCLEOTIDE SEQUENCE [LARGE SCALE GENOMIC DNA]</scope>
    <source>
        <strain evidence="5 6">53C-WASEF</strain>
    </source>
</reference>
<dbReference type="InterPro" id="IPR036890">
    <property type="entry name" value="HATPase_C_sf"/>
</dbReference>
<keyword evidence="6" id="KW-1185">Reference proteome</keyword>
<comment type="caution">
    <text evidence="5">The sequence shown here is derived from an EMBL/GenBank/DDBJ whole genome shotgun (WGS) entry which is preliminary data.</text>
</comment>
<proteinExistence type="predicted"/>
<gene>
    <name evidence="5" type="ORF">FPL22_04605</name>
</gene>
<dbReference type="RefSeq" id="WP_144228928.1">
    <property type="nucleotide sequence ID" value="NZ_CBCRVV010000002.1"/>
</dbReference>
<dbReference type="SMART" id="SM00388">
    <property type="entry name" value="HisKA"/>
    <property type="match status" value="1"/>
</dbReference>
<dbReference type="OrthoDB" id="184212at2"/>
<feature type="domain" description="Histidine kinase" evidence="4">
    <location>
        <begin position="18"/>
        <end position="231"/>
    </location>
</feature>
<dbReference type="InterPro" id="IPR005467">
    <property type="entry name" value="His_kinase_dom"/>
</dbReference>
<dbReference type="SUPFAM" id="SSF55874">
    <property type="entry name" value="ATPase domain of HSP90 chaperone/DNA topoisomerase II/histidine kinase"/>
    <property type="match status" value="1"/>
</dbReference>
<dbReference type="SMART" id="SM00387">
    <property type="entry name" value="HATPase_c"/>
    <property type="match status" value="1"/>
</dbReference>
<dbReference type="Gene3D" id="3.30.565.10">
    <property type="entry name" value="Histidine kinase-like ATPase, C-terminal domain"/>
    <property type="match status" value="1"/>
</dbReference>
<dbReference type="InterPro" id="IPR036097">
    <property type="entry name" value="HisK_dim/P_sf"/>
</dbReference>
<evidence type="ECO:0000313" key="5">
    <source>
        <dbReference type="EMBL" id="TSJ78587.1"/>
    </source>
</evidence>
<dbReference type="InterPro" id="IPR003594">
    <property type="entry name" value="HATPase_dom"/>
</dbReference>